<evidence type="ECO:0000313" key="2">
    <source>
        <dbReference type="Proteomes" id="UP001194468"/>
    </source>
</evidence>
<proteinExistence type="predicted"/>
<evidence type="ECO:0000313" key="1">
    <source>
        <dbReference type="EMBL" id="KAF8438917.1"/>
    </source>
</evidence>
<organism evidence="1 2">
    <name type="scientific">Boletus edulis BED1</name>
    <dbReference type="NCBI Taxonomy" id="1328754"/>
    <lineage>
        <taxon>Eukaryota</taxon>
        <taxon>Fungi</taxon>
        <taxon>Dikarya</taxon>
        <taxon>Basidiomycota</taxon>
        <taxon>Agaricomycotina</taxon>
        <taxon>Agaricomycetes</taxon>
        <taxon>Agaricomycetidae</taxon>
        <taxon>Boletales</taxon>
        <taxon>Boletineae</taxon>
        <taxon>Boletaceae</taxon>
        <taxon>Boletoideae</taxon>
        <taxon>Boletus</taxon>
    </lineage>
</organism>
<reference evidence="1" key="2">
    <citation type="journal article" date="2020" name="Nat. Commun.">
        <title>Large-scale genome sequencing of mycorrhizal fungi provides insights into the early evolution of symbiotic traits.</title>
        <authorList>
            <person name="Miyauchi S."/>
            <person name="Kiss E."/>
            <person name="Kuo A."/>
            <person name="Drula E."/>
            <person name="Kohler A."/>
            <person name="Sanchez-Garcia M."/>
            <person name="Morin E."/>
            <person name="Andreopoulos B."/>
            <person name="Barry K.W."/>
            <person name="Bonito G."/>
            <person name="Buee M."/>
            <person name="Carver A."/>
            <person name="Chen C."/>
            <person name="Cichocki N."/>
            <person name="Clum A."/>
            <person name="Culley D."/>
            <person name="Crous P.W."/>
            <person name="Fauchery L."/>
            <person name="Girlanda M."/>
            <person name="Hayes R.D."/>
            <person name="Keri Z."/>
            <person name="LaButti K."/>
            <person name="Lipzen A."/>
            <person name="Lombard V."/>
            <person name="Magnuson J."/>
            <person name="Maillard F."/>
            <person name="Murat C."/>
            <person name="Nolan M."/>
            <person name="Ohm R.A."/>
            <person name="Pangilinan J."/>
            <person name="Pereira M.F."/>
            <person name="Perotto S."/>
            <person name="Peter M."/>
            <person name="Pfister S."/>
            <person name="Riley R."/>
            <person name="Sitrit Y."/>
            <person name="Stielow J.B."/>
            <person name="Szollosi G."/>
            <person name="Zifcakova L."/>
            <person name="Stursova M."/>
            <person name="Spatafora J.W."/>
            <person name="Tedersoo L."/>
            <person name="Vaario L.M."/>
            <person name="Yamada A."/>
            <person name="Yan M."/>
            <person name="Wang P."/>
            <person name="Xu J."/>
            <person name="Bruns T."/>
            <person name="Baldrian P."/>
            <person name="Vilgalys R."/>
            <person name="Dunand C."/>
            <person name="Henrissat B."/>
            <person name="Grigoriev I.V."/>
            <person name="Hibbett D."/>
            <person name="Nagy L.G."/>
            <person name="Martin F.M."/>
        </authorList>
    </citation>
    <scope>NUCLEOTIDE SEQUENCE</scope>
    <source>
        <strain evidence="1">BED1</strain>
    </source>
</reference>
<protein>
    <submittedName>
        <fullName evidence="1">Uncharacterized protein</fullName>
    </submittedName>
</protein>
<name>A0AAD4BTF7_BOLED</name>
<accession>A0AAD4BTF7</accession>
<reference evidence="1" key="1">
    <citation type="submission" date="2019-10" db="EMBL/GenBank/DDBJ databases">
        <authorList>
            <consortium name="DOE Joint Genome Institute"/>
            <person name="Kuo A."/>
            <person name="Miyauchi S."/>
            <person name="Kiss E."/>
            <person name="Drula E."/>
            <person name="Kohler A."/>
            <person name="Sanchez-Garcia M."/>
            <person name="Andreopoulos B."/>
            <person name="Barry K.W."/>
            <person name="Bonito G."/>
            <person name="Buee M."/>
            <person name="Carver A."/>
            <person name="Chen C."/>
            <person name="Cichocki N."/>
            <person name="Clum A."/>
            <person name="Culley D."/>
            <person name="Crous P.W."/>
            <person name="Fauchery L."/>
            <person name="Girlanda M."/>
            <person name="Hayes R."/>
            <person name="Keri Z."/>
            <person name="LaButti K."/>
            <person name="Lipzen A."/>
            <person name="Lombard V."/>
            <person name="Magnuson J."/>
            <person name="Maillard F."/>
            <person name="Morin E."/>
            <person name="Murat C."/>
            <person name="Nolan M."/>
            <person name="Ohm R."/>
            <person name="Pangilinan J."/>
            <person name="Pereira M."/>
            <person name="Perotto S."/>
            <person name="Peter M."/>
            <person name="Riley R."/>
            <person name="Sitrit Y."/>
            <person name="Stielow B."/>
            <person name="Szollosi G."/>
            <person name="Zifcakova L."/>
            <person name="Stursova M."/>
            <person name="Spatafora J.W."/>
            <person name="Tedersoo L."/>
            <person name="Vaario L.-M."/>
            <person name="Yamada A."/>
            <person name="Yan M."/>
            <person name="Wang P."/>
            <person name="Xu J."/>
            <person name="Bruns T."/>
            <person name="Baldrian P."/>
            <person name="Vilgalys R."/>
            <person name="Henrissat B."/>
            <person name="Grigoriev I.V."/>
            <person name="Hibbett D."/>
            <person name="Nagy L.G."/>
            <person name="Martin F.M."/>
        </authorList>
    </citation>
    <scope>NUCLEOTIDE SEQUENCE</scope>
    <source>
        <strain evidence="1">BED1</strain>
    </source>
</reference>
<keyword evidence="2" id="KW-1185">Reference proteome</keyword>
<dbReference type="Proteomes" id="UP001194468">
    <property type="component" value="Unassembled WGS sequence"/>
</dbReference>
<dbReference type="EMBL" id="WHUW01000015">
    <property type="protein sequence ID" value="KAF8438917.1"/>
    <property type="molecule type" value="Genomic_DNA"/>
</dbReference>
<dbReference type="AlphaFoldDB" id="A0AAD4BTF7"/>
<gene>
    <name evidence="1" type="ORF">L210DRAFT_3504648</name>
</gene>
<comment type="caution">
    <text evidence="1">The sequence shown here is derived from an EMBL/GenBank/DDBJ whole genome shotgun (WGS) entry which is preliminary data.</text>
</comment>
<sequence>MFLVKTFPFCKDSSQIVWRSDGDIRLTSRVVVYATCQWRNKALGMPYRYVQERMKASVQVPSEMGVFLMERPDKGKNDDICACGGREPNLHVWKRAQPEIGARSCVLGNSQGGAHAATHSDIYEGFCSYR</sequence>